<comment type="caution">
    <text evidence="5">The sequence shown here is derived from an EMBL/GenBank/DDBJ whole genome shotgun (WGS) entry which is preliminary data.</text>
</comment>
<evidence type="ECO:0000313" key="6">
    <source>
        <dbReference type="Proteomes" id="UP000663801"/>
    </source>
</evidence>
<dbReference type="Gene3D" id="3.90.1510.10">
    <property type="entry name" value="Glycerate kinase, domain 2"/>
    <property type="match status" value="1"/>
</dbReference>
<organism evidence="5 6">
    <name type="scientific">Nakamurella flavida</name>
    <dbReference type="NCBI Taxonomy" id="363630"/>
    <lineage>
        <taxon>Bacteria</taxon>
        <taxon>Bacillati</taxon>
        <taxon>Actinomycetota</taxon>
        <taxon>Actinomycetes</taxon>
        <taxon>Nakamurellales</taxon>
        <taxon>Nakamurellaceae</taxon>
        <taxon>Nakamurella</taxon>
    </lineage>
</organism>
<evidence type="ECO:0000256" key="1">
    <source>
        <dbReference type="ARBA" id="ARBA00006284"/>
    </source>
</evidence>
<dbReference type="InterPro" id="IPR018193">
    <property type="entry name" value="Glyc_kinase_flavodox-like_fold"/>
</dbReference>
<dbReference type="PANTHER" id="PTHR21599:SF0">
    <property type="entry name" value="GLYCERATE KINASE"/>
    <property type="match status" value="1"/>
</dbReference>
<dbReference type="SUPFAM" id="SSF110738">
    <property type="entry name" value="Glycerate kinase I"/>
    <property type="match status" value="1"/>
</dbReference>
<dbReference type="EMBL" id="JAERWL010000013">
    <property type="protein sequence ID" value="MBM9477858.1"/>
    <property type="molecule type" value="Genomic_DNA"/>
</dbReference>
<sequence>MTLVLIAPDKFKGSLPAAGVAAAVALGLADARPDVRTRQVPVADGGDGTIEAALAAGYRWVPVRAAGPTGDPVDTGYARRGSSAVLELATVSGLAQLPGGTLAPMTASSRGFGELIAAALDAGCTDLVLGIGGSACTDGGAGMIAALGARLTGPDGRVLADGGGPLADLAAVDLTALHPGLAAATVTVASDVDNPLTGPSGAAAVYGPQKGAAPAQVAELDRALDLLADRIAAATGADLRTTPGAGAAGGVGFAAVAVLGAALAPGIDLLLELVGFADALAGVDLVITGEGSLDEQSLSGKAPIGVATVAGARGIPVVAVCGRSLLTPERAAAAGIRAVYALTDIEADVTRCIAGAAGLLRELSATLAREQLLPSGDPA</sequence>
<proteinExistence type="inferred from homology"/>
<dbReference type="GO" id="GO:0031388">
    <property type="term" value="P:organic acid phosphorylation"/>
    <property type="evidence" value="ECO:0007669"/>
    <property type="project" value="UniProtKB-UniRule"/>
</dbReference>
<dbReference type="Gene3D" id="3.40.50.10350">
    <property type="entry name" value="Glycerate kinase, domain 1"/>
    <property type="match status" value="1"/>
</dbReference>
<dbReference type="NCBIfam" id="TIGR00045">
    <property type="entry name" value="glycerate kinase"/>
    <property type="match status" value="1"/>
</dbReference>
<dbReference type="PIRSF" id="PIRSF006078">
    <property type="entry name" value="GlxK"/>
    <property type="match status" value="1"/>
</dbReference>
<dbReference type="GO" id="GO:0008887">
    <property type="term" value="F:glycerate kinase activity"/>
    <property type="evidence" value="ECO:0007669"/>
    <property type="project" value="UniProtKB-UniRule"/>
</dbReference>
<name>A0A938YNA1_9ACTN</name>
<accession>A0A938YNA1</accession>
<evidence type="ECO:0000313" key="5">
    <source>
        <dbReference type="EMBL" id="MBM9477858.1"/>
    </source>
</evidence>
<keyword evidence="3 4" id="KW-0418">Kinase</keyword>
<gene>
    <name evidence="5" type="ORF">JL107_15520</name>
</gene>
<keyword evidence="6" id="KW-1185">Reference proteome</keyword>
<keyword evidence="2 4" id="KW-0808">Transferase</keyword>
<dbReference type="InterPro" id="IPR004381">
    <property type="entry name" value="Glycerate_kinase"/>
</dbReference>
<dbReference type="RefSeq" id="WP_205257981.1">
    <property type="nucleotide sequence ID" value="NZ_BAAAPV010000005.1"/>
</dbReference>
<dbReference type="PANTHER" id="PTHR21599">
    <property type="entry name" value="GLYCERATE KINASE"/>
    <property type="match status" value="1"/>
</dbReference>
<protein>
    <submittedName>
        <fullName evidence="5">Glycerate kinase</fullName>
    </submittedName>
</protein>
<dbReference type="Pfam" id="PF02595">
    <property type="entry name" value="Gly_kinase"/>
    <property type="match status" value="1"/>
</dbReference>
<dbReference type="AlphaFoldDB" id="A0A938YNA1"/>
<dbReference type="Proteomes" id="UP000663801">
    <property type="component" value="Unassembled WGS sequence"/>
</dbReference>
<evidence type="ECO:0000256" key="4">
    <source>
        <dbReference type="PIRNR" id="PIRNR006078"/>
    </source>
</evidence>
<evidence type="ECO:0000256" key="2">
    <source>
        <dbReference type="ARBA" id="ARBA00022679"/>
    </source>
</evidence>
<comment type="similarity">
    <text evidence="1 4">Belongs to the glycerate kinase type-1 family.</text>
</comment>
<dbReference type="InterPro" id="IPR018197">
    <property type="entry name" value="Glycerate_kinase_RE-like"/>
</dbReference>
<evidence type="ECO:0000256" key="3">
    <source>
        <dbReference type="ARBA" id="ARBA00022777"/>
    </source>
</evidence>
<reference evidence="5" key="1">
    <citation type="submission" date="2021-01" db="EMBL/GenBank/DDBJ databases">
        <title>KCTC 19127 draft genome.</title>
        <authorList>
            <person name="An D."/>
        </authorList>
    </citation>
    <scope>NUCLEOTIDE SEQUENCE</scope>
    <source>
        <strain evidence="5">KCTC 19127</strain>
    </source>
</reference>
<dbReference type="InterPro" id="IPR036129">
    <property type="entry name" value="Glycerate_kinase_sf"/>
</dbReference>